<dbReference type="AlphaFoldDB" id="A0A7W8JT62"/>
<dbReference type="PROSITE" id="PS51635">
    <property type="entry name" value="PNPLA"/>
    <property type="match status" value="1"/>
</dbReference>
<dbReference type="InterPro" id="IPR002641">
    <property type="entry name" value="PNPLA_dom"/>
</dbReference>
<keyword evidence="5" id="KW-1185">Reference proteome</keyword>
<dbReference type="CDD" id="cd07207">
    <property type="entry name" value="Pat_ExoU_VipD_like"/>
    <property type="match status" value="1"/>
</dbReference>
<feature type="short sequence motif" description="GXGXXG" evidence="2">
    <location>
        <begin position="20"/>
        <end position="25"/>
    </location>
</feature>
<comment type="caution">
    <text evidence="4">The sequence shown here is derived from an EMBL/GenBank/DDBJ whole genome shotgun (WGS) entry which is preliminary data.</text>
</comment>
<feature type="active site" description="Nucleophile" evidence="2">
    <location>
        <position position="49"/>
    </location>
</feature>
<dbReference type="GO" id="GO:0016042">
    <property type="term" value="P:lipid catabolic process"/>
    <property type="evidence" value="ECO:0007669"/>
    <property type="project" value="UniProtKB-UniRule"/>
</dbReference>
<dbReference type="InterPro" id="IPR016035">
    <property type="entry name" value="Acyl_Trfase/lysoPLipase"/>
</dbReference>
<dbReference type="EMBL" id="JACHFL010000004">
    <property type="protein sequence ID" value="MBB5362780.1"/>
    <property type="molecule type" value="Genomic_DNA"/>
</dbReference>
<dbReference type="Gene3D" id="3.40.1090.10">
    <property type="entry name" value="Cytosolic phospholipase A2 catalytic domain"/>
    <property type="match status" value="2"/>
</dbReference>
<dbReference type="GO" id="GO:0016787">
    <property type="term" value="F:hydrolase activity"/>
    <property type="evidence" value="ECO:0007669"/>
    <property type="project" value="UniProtKB-UniRule"/>
</dbReference>
<evidence type="ECO:0000259" key="3">
    <source>
        <dbReference type="PROSITE" id="PS51635"/>
    </source>
</evidence>
<feature type="short sequence motif" description="DGA/G" evidence="2">
    <location>
        <begin position="200"/>
        <end position="202"/>
    </location>
</feature>
<reference evidence="4 5" key="1">
    <citation type="submission" date="2020-08" db="EMBL/GenBank/DDBJ databases">
        <title>Genomic Encyclopedia of Type Strains, Phase IV (KMG-IV): sequencing the most valuable type-strain genomes for metagenomic binning, comparative biology and taxonomic classification.</title>
        <authorList>
            <person name="Goeker M."/>
        </authorList>
    </citation>
    <scope>NUCLEOTIDE SEQUENCE [LARGE SCALE GENOMIC DNA]</scope>
    <source>
        <strain evidence="4 5">DSM 27939</strain>
    </source>
</reference>
<name>A0A7W8JT62_9DEIO</name>
<keyword evidence="2" id="KW-0442">Lipid degradation</keyword>
<organism evidence="4 5">
    <name type="scientific">Deinococcus humi</name>
    <dbReference type="NCBI Taxonomy" id="662880"/>
    <lineage>
        <taxon>Bacteria</taxon>
        <taxon>Thermotogati</taxon>
        <taxon>Deinococcota</taxon>
        <taxon>Deinococci</taxon>
        <taxon>Deinococcales</taxon>
        <taxon>Deinococcaceae</taxon>
        <taxon>Deinococcus</taxon>
    </lineage>
</organism>
<accession>A0A7W8JT62</accession>
<feature type="active site" description="Proton acceptor" evidence="2">
    <location>
        <position position="200"/>
    </location>
</feature>
<feature type="short sequence motif" description="GXSXG" evidence="2">
    <location>
        <begin position="47"/>
        <end position="51"/>
    </location>
</feature>
<dbReference type="RefSeq" id="WP_184130453.1">
    <property type="nucleotide sequence ID" value="NZ_JACHFL010000004.1"/>
</dbReference>
<gene>
    <name evidence="4" type="ORF">HNQ08_001878</name>
</gene>
<dbReference type="PANTHER" id="PTHR46394:SF1">
    <property type="entry name" value="PNPLA DOMAIN-CONTAINING PROTEIN"/>
    <property type="match status" value="1"/>
</dbReference>
<evidence type="ECO:0000313" key="4">
    <source>
        <dbReference type="EMBL" id="MBB5362780.1"/>
    </source>
</evidence>
<dbReference type="SUPFAM" id="SSF52151">
    <property type="entry name" value="FabD/lysophospholipase-like"/>
    <property type="match status" value="1"/>
</dbReference>
<keyword evidence="1 2" id="KW-0443">Lipid metabolism</keyword>
<dbReference type="Pfam" id="PF01734">
    <property type="entry name" value="Patatin"/>
    <property type="match status" value="1"/>
</dbReference>
<evidence type="ECO:0000256" key="1">
    <source>
        <dbReference type="ARBA" id="ARBA00023098"/>
    </source>
</evidence>
<sequence>MSAPHVLASQPPDVDLVFEGGGIKGIALVGALEVLTAHGYRALRVAGTSAGAIVAALYVAGYTPEELRDDLLSFAFSSLRDTGWEDRVPVVGPLLSLGLDFGLYEGEALADWVRERLLRRGVQTFADLPTFEGQCRLQVVVSDVTERRILLLPRDAARLGVSPDELEVAAALRMSASLPLYFEPVRWRHPQTGREHLLVDGGLLSNFPVWAFDVPGTPRWPTLGLLLVDEHPRDALGGELLPPESGLTDYLKSLVSTVLQARDRQYLESADFVRTVAIPNLGVGTTEFDLSPERALALYTSGREAAVHFLET</sequence>
<evidence type="ECO:0000313" key="5">
    <source>
        <dbReference type="Proteomes" id="UP000552709"/>
    </source>
</evidence>
<protein>
    <submittedName>
        <fullName evidence="4">NTE family protein</fullName>
    </submittedName>
</protein>
<dbReference type="InterPro" id="IPR052580">
    <property type="entry name" value="Lipid_Hydrolase"/>
</dbReference>
<feature type="domain" description="PNPLA" evidence="3">
    <location>
        <begin position="16"/>
        <end position="213"/>
    </location>
</feature>
<dbReference type="PANTHER" id="PTHR46394">
    <property type="entry name" value="ANNEXIN"/>
    <property type="match status" value="1"/>
</dbReference>
<evidence type="ECO:0000256" key="2">
    <source>
        <dbReference type="PROSITE-ProRule" id="PRU01161"/>
    </source>
</evidence>
<dbReference type="Proteomes" id="UP000552709">
    <property type="component" value="Unassembled WGS sequence"/>
</dbReference>
<keyword evidence="2" id="KW-0378">Hydrolase</keyword>
<proteinExistence type="predicted"/>